<dbReference type="EMBL" id="QJKK01000002">
    <property type="protein sequence ID" value="RAL26254.1"/>
    <property type="molecule type" value="Genomic_DNA"/>
</dbReference>
<evidence type="ECO:0000313" key="2">
    <source>
        <dbReference type="Proteomes" id="UP000251213"/>
    </source>
</evidence>
<dbReference type="AlphaFoldDB" id="A0A364K7J3"/>
<comment type="caution">
    <text evidence="1">The sequence shown here is derived from an EMBL/GenBank/DDBJ whole genome shotgun (WGS) entry which is preliminary data.</text>
</comment>
<sequence>MYHLETGEKRPIFDLCKWIYDSRSFSGHSKQMINDNMDDTWSKFWSVIHDSTPFVLWLRANYSYVGSAFGMK</sequence>
<evidence type="ECO:0000313" key="1">
    <source>
        <dbReference type="EMBL" id="RAL26254.1"/>
    </source>
</evidence>
<organism evidence="1 2">
    <name type="scientific">Thermoflavimicrobium daqui</name>
    <dbReference type="NCBI Taxonomy" id="2137476"/>
    <lineage>
        <taxon>Bacteria</taxon>
        <taxon>Bacillati</taxon>
        <taxon>Bacillota</taxon>
        <taxon>Bacilli</taxon>
        <taxon>Bacillales</taxon>
        <taxon>Thermoactinomycetaceae</taxon>
        <taxon>Thermoflavimicrobium</taxon>
    </lineage>
</organism>
<name>A0A364K7J3_9BACL</name>
<gene>
    <name evidence="1" type="ORF">DL897_04475</name>
</gene>
<reference evidence="1 2" key="1">
    <citation type="submission" date="2018-06" db="EMBL/GenBank/DDBJ databases">
        <title>Thermoflavimicrobium daqus sp. nov., a thermophilic microbe isolated from Moutai-flavour Daqu.</title>
        <authorList>
            <person name="Wang X."/>
            <person name="Zhou H."/>
        </authorList>
    </citation>
    <scope>NUCLEOTIDE SEQUENCE [LARGE SCALE GENOMIC DNA]</scope>
    <source>
        <strain evidence="1 2">FBKL4.011</strain>
    </source>
</reference>
<reference evidence="1 2" key="2">
    <citation type="submission" date="2018-06" db="EMBL/GenBank/DDBJ databases">
        <authorList>
            <person name="Zhirakovskaya E."/>
        </authorList>
    </citation>
    <scope>NUCLEOTIDE SEQUENCE [LARGE SCALE GENOMIC DNA]</scope>
    <source>
        <strain evidence="1 2">FBKL4.011</strain>
    </source>
</reference>
<accession>A0A364K7J3</accession>
<keyword evidence="2" id="KW-1185">Reference proteome</keyword>
<protein>
    <submittedName>
        <fullName evidence="1">Uncharacterized protein</fullName>
    </submittedName>
</protein>
<proteinExistence type="predicted"/>
<dbReference type="Proteomes" id="UP000251213">
    <property type="component" value="Unassembled WGS sequence"/>
</dbReference>